<dbReference type="AlphaFoldDB" id="A0A2S2Q9A4"/>
<sequence length="107" mass="12184">MDSVPKKKKMRTLDSYFSNDKTKKQPLATIDHHEVELVEVCVDDPVFVSDHTDEANFKEKSLAIIDHKDKVEECIADPALISVDHTNVLSDNDLGHFIENYLNISED</sequence>
<dbReference type="OrthoDB" id="6602344at2759"/>
<accession>A0A2S2Q9A4</accession>
<proteinExistence type="predicted"/>
<gene>
    <name evidence="1" type="ORF">g.177714</name>
</gene>
<protein>
    <submittedName>
        <fullName evidence="1">Uncharacterized protein</fullName>
    </submittedName>
</protein>
<evidence type="ECO:0000313" key="1">
    <source>
        <dbReference type="EMBL" id="MBY74318.1"/>
    </source>
</evidence>
<reference evidence="1" key="1">
    <citation type="submission" date="2018-04" db="EMBL/GenBank/DDBJ databases">
        <title>Transcriptome assembly of Sipha flava.</title>
        <authorList>
            <person name="Scully E.D."/>
            <person name="Geib S.M."/>
            <person name="Palmer N.A."/>
            <person name="Koch K."/>
            <person name="Bradshaw J."/>
            <person name="Heng-Moss T."/>
            <person name="Sarath G."/>
        </authorList>
    </citation>
    <scope>NUCLEOTIDE SEQUENCE</scope>
</reference>
<dbReference type="EMBL" id="GGMS01005115">
    <property type="protein sequence ID" value="MBY74318.1"/>
    <property type="molecule type" value="Transcribed_RNA"/>
</dbReference>
<name>A0A2S2Q9A4_9HEMI</name>
<organism evidence="1">
    <name type="scientific">Sipha flava</name>
    <name type="common">yellow sugarcane aphid</name>
    <dbReference type="NCBI Taxonomy" id="143950"/>
    <lineage>
        <taxon>Eukaryota</taxon>
        <taxon>Metazoa</taxon>
        <taxon>Ecdysozoa</taxon>
        <taxon>Arthropoda</taxon>
        <taxon>Hexapoda</taxon>
        <taxon>Insecta</taxon>
        <taxon>Pterygota</taxon>
        <taxon>Neoptera</taxon>
        <taxon>Paraneoptera</taxon>
        <taxon>Hemiptera</taxon>
        <taxon>Sternorrhyncha</taxon>
        <taxon>Aphidomorpha</taxon>
        <taxon>Aphidoidea</taxon>
        <taxon>Aphididae</taxon>
        <taxon>Sipha</taxon>
    </lineage>
</organism>